<reference evidence="1 2" key="1">
    <citation type="submission" date="2021-03" db="EMBL/GenBank/DDBJ databases">
        <title>Antimicrobial resistance genes in bacteria isolated from Japanese honey, and their potential for conferring macrolide and lincosamide resistance in the American foulbrood pathogen Paenibacillus larvae.</title>
        <authorList>
            <person name="Okamoto M."/>
            <person name="Kumagai M."/>
            <person name="Kanamori H."/>
            <person name="Takamatsu D."/>
        </authorList>
    </citation>
    <scope>NUCLEOTIDE SEQUENCE [LARGE SCALE GENOMIC DNA]</scope>
    <source>
        <strain evidence="1 2">J41TS12</strain>
    </source>
</reference>
<keyword evidence="2" id="KW-1185">Reference proteome</keyword>
<protein>
    <submittedName>
        <fullName evidence="1">Uncharacterized protein</fullName>
    </submittedName>
</protein>
<evidence type="ECO:0000313" key="2">
    <source>
        <dbReference type="Proteomes" id="UP000681162"/>
    </source>
</evidence>
<evidence type="ECO:0000313" key="1">
    <source>
        <dbReference type="EMBL" id="GIO38787.1"/>
    </source>
</evidence>
<dbReference type="RefSeq" id="WP_212941207.1">
    <property type="nucleotide sequence ID" value="NZ_BORR01000015.1"/>
</dbReference>
<dbReference type="Proteomes" id="UP000681162">
    <property type="component" value="Unassembled WGS sequence"/>
</dbReference>
<dbReference type="EMBL" id="BORR01000015">
    <property type="protein sequence ID" value="GIO38787.1"/>
    <property type="molecule type" value="Genomic_DNA"/>
</dbReference>
<accession>A0A920CJD3</accession>
<comment type="caution">
    <text evidence="1">The sequence shown here is derived from an EMBL/GenBank/DDBJ whole genome shotgun (WGS) entry which is preliminary data.</text>
</comment>
<organism evidence="1 2">
    <name type="scientific">Paenibacillus antibioticophila</name>
    <dbReference type="NCBI Taxonomy" id="1274374"/>
    <lineage>
        <taxon>Bacteria</taxon>
        <taxon>Bacillati</taxon>
        <taxon>Bacillota</taxon>
        <taxon>Bacilli</taxon>
        <taxon>Bacillales</taxon>
        <taxon>Paenibacillaceae</taxon>
        <taxon>Paenibacillus</taxon>
    </lineage>
</organism>
<dbReference type="AlphaFoldDB" id="A0A920CJD3"/>
<proteinExistence type="predicted"/>
<name>A0A920CJD3_9BACL</name>
<gene>
    <name evidence="1" type="ORF">J41TS12_36480</name>
</gene>
<sequence>MIPISSLRNEWDAKLEVILSISRSQNALARILESIADVSSYSEETALTLANHMDRITRYQQAMASMLMNITLNPLNTGIPSAPWINPDKGVFIESNLN</sequence>